<evidence type="ECO:0000256" key="1">
    <source>
        <dbReference type="ARBA" id="ARBA00022723"/>
    </source>
</evidence>
<organism evidence="6 7">
    <name type="scientific">Macrolepiota fuliginosa MF-IS2</name>
    <dbReference type="NCBI Taxonomy" id="1400762"/>
    <lineage>
        <taxon>Eukaryota</taxon>
        <taxon>Fungi</taxon>
        <taxon>Dikarya</taxon>
        <taxon>Basidiomycota</taxon>
        <taxon>Agaricomycotina</taxon>
        <taxon>Agaricomycetes</taxon>
        <taxon>Agaricomycetidae</taxon>
        <taxon>Agaricales</taxon>
        <taxon>Agaricineae</taxon>
        <taxon>Agaricaceae</taxon>
        <taxon>Macrolepiota</taxon>
    </lineage>
</organism>
<dbReference type="GO" id="GO:0008270">
    <property type="term" value="F:zinc ion binding"/>
    <property type="evidence" value="ECO:0007669"/>
    <property type="project" value="UniProtKB-KW"/>
</dbReference>
<dbReference type="AlphaFoldDB" id="A0A9P5X0I2"/>
<dbReference type="EMBL" id="MU151671">
    <property type="protein sequence ID" value="KAF9442258.1"/>
    <property type="molecule type" value="Genomic_DNA"/>
</dbReference>
<dbReference type="Pfam" id="PF01753">
    <property type="entry name" value="zf-MYND"/>
    <property type="match status" value="1"/>
</dbReference>
<dbReference type="InterPro" id="IPR002893">
    <property type="entry name" value="Znf_MYND"/>
</dbReference>
<evidence type="ECO:0000256" key="2">
    <source>
        <dbReference type="ARBA" id="ARBA00022771"/>
    </source>
</evidence>
<evidence type="ECO:0000256" key="3">
    <source>
        <dbReference type="ARBA" id="ARBA00022833"/>
    </source>
</evidence>
<evidence type="ECO:0000256" key="4">
    <source>
        <dbReference type="PROSITE-ProRule" id="PRU00134"/>
    </source>
</evidence>
<reference evidence="6" key="1">
    <citation type="submission" date="2020-11" db="EMBL/GenBank/DDBJ databases">
        <authorList>
            <consortium name="DOE Joint Genome Institute"/>
            <person name="Ahrendt S."/>
            <person name="Riley R."/>
            <person name="Andreopoulos W."/>
            <person name="Labutti K."/>
            <person name="Pangilinan J."/>
            <person name="Ruiz-Duenas F.J."/>
            <person name="Barrasa J.M."/>
            <person name="Sanchez-Garcia M."/>
            <person name="Camarero S."/>
            <person name="Miyauchi S."/>
            <person name="Serrano A."/>
            <person name="Linde D."/>
            <person name="Babiker R."/>
            <person name="Drula E."/>
            <person name="Ayuso-Fernandez I."/>
            <person name="Pacheco R."/>
            <person name="Padilla G."/>
            <person name="Ferreira P."/>
            <person name="Barriuso J."/>
            <person name="Kellner H."/>
            <person name="Castanera R."/>
            <person name="Alfaro M."/>
            <person name="Ramirez L."/>
            <person name="Pisabarro A.G."/>
            <person name="Kuo A."/>
            <person name="Tritt A."/>
            <person name="Lipzen A."/>
            <person name="He G."/>
            <person name="Yan M."/>
            <person name="Ng V."/>
            <person name="Cullen D."/>
            <person name="Martin F."/>
            <person name="Rosso M.-N."/>
            <person name="Henrissat B."/>
            <person name="Hibbett D."/>
            <person name="Martinez A.T."/>
            <person name="Grigoriev I.V."/>
        </authorList>
    </citation>
    <scope>NUCLEOTIDE SEQUENCE</scope>
    <source>
        <strain evidence="6">MF-IS2</strain>
    </source>
</reference>
<sequence>MPTTKYQGFTREDLMHILKGMNIDLSPNTKLNAAKLETCLDEALDAAQRFSNIFPDIEGGIDLSDYRRWKRKTPVVDAFTRRTWGAIFQDNRIYEDQRQLAFARINQLIPDIGKEMDKKKIAFVVLKDGVSLKALVIKFFSVYEIDEKTPLVLINYASVTGKNQESLEDVIADFTPEEQRGRAYQMSDMEQNLFVRLLSLNRKHLSPTFKIPEEALDERCKIGFILPIGSPSTKDIARLSRISGCILCGETTHNTCSACLTAQYCSKECQRDDWKSHKALCKAIASGKWYTVTLESNPFSAMMSRMYKTSINRYDDPDDVATNNDADGNVIPPNYYEDDHYLVKIQVPLGDEANQMLVHDRYKTFELHLSELNNTEAFSAAIEAVGYEPKMYRWARREGDWEWKICFDRAPDRNPTW</sequence>
<protein>
    <recommendedName>
        <fullName evidence="5">MYND-type domain-containing protein</fullName>
    </recommendedName>
</protein>
<keyword evidence="3" id="KW-0862">Zinc</keyword>
<feature type="domain" description="MYND-type" evidence="5">
    <location>
        <begin position="245"/>
        <end position="281"/>
    </location>
</feature>
<dbReference type="Proteomes" id="UP000807342">
    <property type="component" value="Unassembled WGS sequence"/>
</dbReference>
<name>A0A9P5X0I2_9AGAR</name>
<keyword evidence="1" id="KW-0479">Metal-binding</keyword>
<dbReference type="Gene3D" id="6.10.140.2220">
    <property type="match status" value="1"/>
</dbReference>
<proteinExistence type="predicted"/>
<evidence type="ECO:0000313" key="6">
    <source>
        <dbReference type="EMBL" id="KAF9442258.1"/>
    </source>
</evidence>
<dbReference type="PROSITE" id="PS01360">
    <property type="entry name" value="ZF_MYND_1"/>
    <property type="match status" value="1"/>
</dbReference>
<dbReference type="OrthoDB" id="341421at2759"/>
<gene>
    <name evidence="6" type="ORF">P691DRAFT_779487</name>
</gene>
<accession>A0A9P5X0I2</accession>
<dbReference type="PROSITE" id="PS50865">
    <property type="entry name" value="ZF_MYND_2"/>
    <property type="match status" value="1"/>
</dbReference>
<comment type="caution">
    <text evidence="6">The sequence shown here is derived from an EMBL/GenBank/DDBJ whole genome shotgun (WGS) entry which is preliminary data.</text>
</comment>
<evidence type="ECO:0000259" key="5">
    <source>
        <dbReference type="PROSITE" id="PS50865"/>
    </source>
</evidence>
<dbReference type="SUPFAM" id="SSF144232">
    <property type="entry name" value="HIT/MYND zinc finger-like"/>
    <property type="match status" value="1"/>
</dbReference>
<keyword evidence="2 4" id="KW-0863">Zinc-finger</keyword>
<keyword evidence="7" id="KW-1185">Reference proteome</keyword>
<evidence type="ECO:0000313" key="7">
    <source>
        <dbReference type="Proteomes" id="UP000807342"/>
    </source>
</evidence>